<organism evidence="3">
    <name type="scientific">Selaginella moellendorffii</name>
    <name type="common">Spikemoss</name>
    <dbReference type="NCBI Taxonomy" id="88036"/>
    <lineage>
        <taxon>Eukaryota</taxon>
        <taxon>Viridiplantae</taxon>
        <taxon>Streptophyta</taxon>
        <taxon>Embryophyta</taxon>
        <taxon>Tracheophyta</taxon>
        <taxon>Lycopodiopsida</taxon>
        <taxon>Selaginellales</taxon>
        <taxon>Selaginellaceae</taxon>
        <taxon>Selaginella</taxon>
    </lineage>
</organism>
<evidence type="ECO:0000256" key="1">
    <source>
        <dbReference type="SAM" id="MobiDB-lite"/>
    </source>
</evidence>
<gene>
    <name evidence="2" type="ORF">SELMODRAFT_428857</name>
</gene>
<protein>
    <submittedName>
        <fullName evidence="2">Uncharacterized protein</fullName>
    </submittedName>
</protein>
<reference evidence="2 3" key="1">
    <citation type="journal article" date="2011" name="Science">
        <title>The Selaginella genome identifies genetic changes associated with the evolution of vascular plants.</title>
        <authorList>
            <person name="Banks J.A."/>
            <person name="Nishiyama T."/>
            <person name="Hasebe M."/>
            <person name="Bowman J.L."/>
            <person name="Gribskov M."/>
            <person name="dePamphilis C."/>
            <person name="Albert V.A."/>
            <person name="Aono N."/>
            <person name="Aoyama T."/>
            <person name="Ambrose B.A."/>
            <person name="Ashton N.W."/>
            <person name="Axtell M.J."/>
            <person name="Barker E."/>
            <person name="Barker M.S."/>
            <person name="Bennetzen J.L."/>
            <person name="Bonawitz N.D."/>
            <person name="Chapple C."/>
            <person name="Cheng C."/>
            <person name="Correa L.G."/>
            <person name="Dacre M."/>
            <person name="DeBarry J."/>
            <person name="Dreyer I."/>
            <person name="Elias M."/>
            <person name="Engstrom E.M."/>
            <person name="Estelle M."/>
            <person name="Feng L."/>
            <person name="Finet C."/>
            <person name="Floyd S.K."/>
            <person name="Frommer W.B."/>
            <person name="Fujita T."/>
            <person name="Gramzow L."/>
            <person name="Gutensohn M."/>
            <person name="Harholt J."/>
            <person name="Hattori M."/>
            <person name="Heyl A."/>
            <person name="Hirai T."/>
            <person name="Hiwatashi Y."/>
            <person name="Ishikawa M."/>
            <person name="Iwata M."/>
            <person name="Karol K.G."/>
            <person name="Koehler B."/>
            <person name="Kolukisaoglu U."/>
            <person name="Kubo M."/>
            <person name="Kurata T."/>
            <person name="Lalonde S."/>
            <person name="Li K."/>
            <person name="Li Y."/>
            <person name="Litt A."/>
            <person name="Lyons E."/>
            <person name="Manning G."/>
            <person name="Maruyama T."/>
            <person name="Michael T.P."/>
            <person name="Mikami K."/>
            <person name="Miyazaki S."/>
            <person name="Morinaga S."/>
            <person name="Murata T."/>
            <person name="Mueller-Roeber B."/>
            <person name="Nelson D.R."/>
            <person name="Obara M."/>
            <person name="Oguri Y."/>
            <person name="Olmstead R.G."/>
            <person name="Onodera N."/>
            <person name="Petersen B.L."/>
            <person name="Pils B."/>
            <person name="Prigge M."/>
            <person name="Rensing S.A."/>
            <person name="Riano-Pachon D.M."/>
            <person name="Roberts A.W."/>
            <person name="Sato Y."/>
            <person name="Scheller H.V."/>
            <person name="Schulz B."/>
            <person name="Schulz C."/>
            <person name="Shakirov E.V."/>
            <person name="Shibagaki N."/>
            <person name="Shinohara N."/>
            <person name="Shippen D.E."/>
            <person name="Soerensen I."/>
            <person name="Sotooka R."/>
            <person name="Sugimoto N."/>
            <person name="Sugita M."/>
            <person name="Sumikawa N."/>
            <person name="Tanurdzic M."/>
            <person name="Theissen G."/>
            <person name="Ulvskov P."/>
            <person name="Wakazuki S."/>
            <person name="Weng J.K."/>
            <person name="Willats W.W."/>
            <person name="Wipf D."/>
            <person name="Wolf P.G."/>
            <person name="Yang L."/>
            <person name="Zimmer A.D."/>
            <person name="Zhu Q."/>
            <person name="Mitros T."/>
            <person name="Hellsten U."/>
            <person name="Loque D."/>
            <person name="Otillar R."/>
            <person name="Salamov A."/>
            <person name="Schmutz J."/>
            <person name="Shapiro H."/>
            <person name="Lindquist E."/>
            <person name="Lucas S."/>
            <person name="Rokhsar D."/>
            <person name="Grigoriev I.V."/>
        </authorList>
    </citation>
    <scope>NUCLEOTIDE SEQUENCE [LARGE SCALE GENOMIC DNA]</scope>
</reference>
<evidence type="ECO:0000313" key="3">
    <source>
        <dbReference type="Proteomes" id="UP000001514"/>
    </source>
</evidence>
<keyword evidence="3" id="KW-1185">Reference proteome</keyword>
<proteinExistence type="predicted"/>
<dbReference type="Gramene" id="EFJ08524">
    <property type="protein sequence ID" value="EFJ08524"/>
    <property type="gene ID" value="SELMODRAFT_428857"/>
</dbReference>
<feature type="region of interest" description="Disordered" evidence="1">
    <location>
        <begin position="78"/>
        <end position="104"/>
    </location>
</feature>
<dbReference type="AlphaFoldDB" id="D8T484"/>
<accession>D8T484</accession>
<dbReference type="EMBL" id="GL377673">
    <property type="protein sequence ID" value="EFJ08524.1"/>
    <property type="molecule type" value="Genomic_DNA"/>
</dbReference>
<sequence>MELILKGEGLWGVVNGDELKTGADVGYQKVDKLQLSRVILAVKEEIIMQKDVGIFHSKSDQALFTRSSFKQFVKKKNNNKVSKDGGFSKVKESNVKSNKDTKKNKSCGYCNKFNHEEYKCRRQ</sequence>
<dbReference type="KEGG" id="smo:SELMODRAFT_428857"/>
<dbReference type="HOGENOM" id="CLU_2019214_0_0_1"/>
<dbReference type="Proteomes" id="UP000001514">
    <property type="component" value="Unassembled WGS sequence"/>
</dbReference>
<evidence type="ECO:0000313" key="2">
    <source>
        <dbReference type="EMBL" id="EFJ08524.1"/>
    </source>
</evidence>
<feature type="compositionally biased region" description="Basic and acidic residues" evidence="1">
    <location>
        <begin position="89"/>
        <end position="103"/>
    </location>
</feature>
<name>D8T484_SELML</name>
<dbReference type="InParanoid" id="D8T484"/>